<name>A0A7K3W0P7_9ACTN</name>
<evidence type="ECO:0000313" key="6">
    <source>
        <dbReference type="Proteomes" id="UP000470246"/>
    </source>
</evidence>
<proteinExistence type="predicted"/>
<evidence type="ECO:0000259" key="4">
    <source>
        <dbReference type="SMART" id="SM01008"/>
    </source>
</evidence>
<feature type="domain" description="Aldehyde oxidase/xanthine dehydrogenase a/b hammerhead" evidence="4">
    <location>
        <begin position="19"/>
        <end position="126"/>
    </location>
</feature>
<evidence type="ECO:0000313" key="5">
    <source>
        <dbReference type="EMBL" id="NEK58449.1"/>
    </source>
</evidence>
<dbReference type="Pfam" id="PF01315">
    <property type="entry name" value="Ald_Xan_dh_C"/>
    <property type="match status" value="1"/>
</dbReference>
<feature type="region of interest" description="Disordered" evidence="3">
    <location>
        <begin position="772"/>
        <end position="817"/>
    </location>
</feature>
<evidence type="ECO:0000256" key="1">
    <source>
        <dbReference type="ARBA" id="ARBA00022505"/>
    </source>
</evidence>
<dbReference type="InterPro" id="IPR008274">
    <property type="entry name" value="AldOxase/xan_DH_MoCoBD1"/>
</dbReference>
<dbReference type="InterPro" id="IPR036856">
    <property type="entry name" value="Ald_Oxase/Xan_DH_a/b_sf"/>
</dbReference>
<keyword evidence="6" id="KW-1185">Reference proteome</keyword>
<keyword evidence="1" id="KW-0500">Molybdenum</keyword>
<dbReference type="Gene3D" id="3.90.1170.50">
    <property type="entry name" value="Aldehyde oxidase/xanthine dehydrogenase, a/b hammerhead"/>
    <property type="match status" value="1"/>
</dbReference>
<dbReference type="Proteomes" id="UP000470246">
    <property type="component" value="Unassembled WGS sequence"/>
</dbReference>
<dbReference type="SMART" id="SM01008">
    <property type="entry name" value="Ald_Xan_dh_C"/>
    <property type="match status" value="1"/>
</dbReference>
<reference evidence="5 6" key="1">
    <citation type="submission" date="2020-02" db="EMBL/GenBank/DDBJ databases">
        <title>Geodermatophilus sabuli CPCC 205279 I12A-02694.</title>
        <authorList>
            <person name="Jiang Z."/>
        </authorList>
    </citation>
    <scope>NUCLEOTIDE SEQUENCE [LARGE SCALE GENOMIC DNA]</scope>
    <source>
        <strain evidence="5 6">I12A-02694</strain>
    </source>
</reference>
<comment type="caution">
    <text evidence="5">The sequence shown here is derived from an EMBL/GenBank/DDBJ whole genome shotgun (WGS) entry which is preliminary data.</text>
</comment>
<dbReference type="EMBL" id="JAAGWF010000010">
    <property type="protein sequence ID" value="NEK58449.1"/>
    <property type="molecule type" value="Genomic_DNA"/>
</dbReference>
<dbReference type="InterPro" id="IPR037165">
    <property type="entry name" value="AldOxase/xan_DH_Mopterin-bd_sf"/>
</dbReference>
<dbReference type="Pfam" id="PF02738">
    <property type="entry name" value="MoCoBD_1"/>
    <property type="match status" value="1"/>
</dbReference>
<keyword evidence="2" id="KW-0560">Oxidoreductase</keyword>
<gene>
    <name evidence="5" type="ORF">GCU56_11250</name>
</gene>
<organism evidence="5 6">
    <name type="scientific">Geodermatophilus sabuli</name>
    <dbReference type="NCBI Taxonomy" id="1564158"/>
    <lineage>
        <taxon>Bacteria</taxon>
        <taxon>Bacillati</taxon>
        <taxon>Actinomycetota</taxon>
        <taxon>Actinomycetes</taxon>
        <taxon>Geodermatophilales</taxon>
        <taxon>Geodermatophilaceae</taxon>
        <taxon>Geodermatophilus</taxon>
    </lineage>
</organism>
<accession>A0A7K3W0P7</accession>
<dbReference type="GO" id="GO:0016491">
    <property type="term" value="F:oxidoreductase activity"/>
    <property type="evidence" value="ECO:0007669"/>
    <property type="project" value="UniProtKB-KW"/>
</dbReference>
<dbReference type="AlphaFoldDB" id="A0A7K3W0P7"/>
<sequence>MASMVGATVVRKEDPALLTGRGRYVDDIQLPGAVSMAFVRSHQAHARVTAIDTEAARQLPGVLGVWTAADLEGLPATRSIPGMERPCLASDTVRFVGEPVAVVAAQDRYLAADAAAAVVVDYEPLPVLATIEQAMAEGAAPIVPGQASNVVMDQPLTEGDAEAELAAAPHRTSLRIRNQRLAAVPIEPGGCVASWDSTGLTLYATVQAPHPVRNELAVMFGLPQHEVRVVAPDVGGGFGAKASFYPEFILTAELSRRLGRPVKFVETRSENLVSMTHGRAQLQDIDVGFDDEGRLLAMRVAIVQDCGAWPDATGAGLPTLTIFMSGGCYKVGTIAASFRSVTTNTTPVAAYRGAGRPEAAYLIERVVDVVADELGRDPVDVRRVNLIQPGEMPFATQWPGIVYDESDYPRLLDTLLEHLDYEALKREAEERRRDPQRPLLGIGFSTFVEMGGFGPSPLFEQFGYIGGWESSTVRMNPDGSVVVSVGTSPHGQGHETAFAQIASDALGGIPMERITVRHGDTQTIQEGIGTMGSRAIPVCGPAVQRSSDKVRQKLLQIAAHLLEASEDDIEQDGERFAVRGTPGAEVTVAEVALTAYKPHKLPEGMEIGLQVMDYYEPTNLSYPSGAHACVVEVDRATGQVSVLRYVAVDDCGTVINPLTARGQVEGGLAQGIAQALLEEVVYDGEGQPVTSSLIDYQVPGAPDVPGMETHHVEVRTSFNPLGAKGLGESGATAAPQAVVNAVVDALSHLGVRDLDMPLTPFRVWTAMRAAEEGRAAAASDGTGPPPEAMRPDPAAPPPPDGMPTPPADGDDTWKVTP</sequence>
<dbReference type="PANTHER" id="PTHR11908:SF132">
    <property type="entry name" value="ALDEHYDE OXIDASE 1-RELATED"/>
    <property type="match status" value="1"/>
</dbReference>
<dbReference type="InterPro" id="IPR046867">
    <property type="entry name" value="AldOxase/xan_DH_MoCoBD2"/>
</dbReference>
<dbReference type="Gene3D" id="3.30.365.10">
    <property type="entry name" value="Aldehyde oxidase/xanthine dehydrogenase, molybdopterin binding domain"/>
    <property type="match status" value="4"/>
</dbReference>
<dbReference type="RefSeq" id="WP_163481817.1">
    <property type="nucleotide sequence ID" value="NZ_JAAGWF010000010.1"/>
</dbReference>
<feature type="compositionally biased region" description="Pro residues" evidence="3">
    <location>
        <begin position="783"/>
        <end position="806"/>
    </location>
</feature>
<dbReference type="InterPro" id="IPR000674">
    <property type="entry name" value="Ald_Oxase/Xan_DH_a/b"/>
</dbReference>
<dbReference type="GO" id="GO:0005506">
    <property type="term" value="F:iron ion binding"/>
    <property type="evidence" value="ECO:0007669"/>
    <property type="project" value="InterPro"/>
</dbReference>
<evidence type="ECO:0000256" key="3">
    <source>
        <dbReference type="SAM" id="MobiDB-lite"/>
    </source>
</evidence>
<dbReference type="PANTHER" id="PTHR11908">
    <property type="entry name" value="XANTHINE DEHYDROGENASE"/>
    <property type="match status" value="1"/>
</dbReference>
<dbReference type="Pfam" id="PF20256">
    <property type="entry name" value="MoCoBD_2"/>
    <property type="match status" value="1"/>
</dbReference>
<evidence type="ECO:0000256" key="2">
    <source>
        <dbReference type="ARBA" id="ARBA00023002"/>
    </source>
</evidence>
<dbReference type="InterPro" id="IPR016208">
    <property type="entry name" value="Ald_Oxase/xanthine_DH-like"/>
</dbReference>
<dbReference type="SUPFAM" id="SSF56003">
    <property type="entry name" value="Molybdenum cofactor-binding domain"/>
    <property type="match status" value="1"/>
</dbReference>
<dbReference type="SUPFAM" id="SSF54665">
    <property type="entry name" value="CO dehydrogenase molybdoprotein N-domain-like"/>
    <property type="match status" value="1"/>
</dbReference>
<protein>
    <submittedName>
        <fullName evidence="5">Xanthine dehydrogenase family protein molybdopterin-binding subunit</fullName>
    </submittedName>
</protein>